<organism evidence="1 2">
    <name type="scientific">Thiorhodococcus mannitoliphagus</name>
    <dbReference type="NCBI Taxonomy" id="329406"/>
    <lineage>
        <taxon>Bacteria</taxon>
        <taxon>Pseudomonadati</taxon>
        <taxon>Pseudomonadota</taxon>
        <taxon>Gammaproteobacteria</taxon>
        <taxon>Chromatiales</taxon>
        <taxon>Chromatiaceae</taxon>
        <taxon>Thiorhodococcus</taxon>
    </lineage>
</organism>
<comment type="caution">
    <text evidence="1">The sequence shown here is derived from an EMBL/GenBank/DDBJ whole genome shotgun (WGS) entry which is preliminary data.</text>
</comment>
<dbReference type="InterPro" id="IPR045926">
    <property type="entry name" value="DUF6345"/>
</dbReference>
<dbReference type="Proteomes" id="UP000471640">
    <property type="component" value="Unassembled WGS sequence"/>
</dbReference>
<keyword evidence="2" id="KW-1185">Reference proteome</keyword>
<dbReference type="Pfam" id="PF19872">
    <property type="entry name" value="DUF6345"/>
    <property type="match status" value="1"/>
</dbReference>
<evidence type="ECO:0008006" key="3">
    <source>
        <dbReference type="Google" id="ProtNLM"/>
    </source>
</evidence>
<gene>
    <name evidence="1" type="ORF">G3480_07670</name>
</gene>
<reference evidence="2" key="1">
    <citation type="journal article" date="2020" name="Microbiol. Resour. Announc.">
        <title>Draft Genome Sequences of Thiorhodococcus mannitoliphagus and Thiorhodococcus minor, Purple Sulfur Photosynthetic Bacteria in the Gammaproteobacterial Family Chromatiaceae.</title>
        <authorList>
            <person name="Aviles F.A."/>
            <person name="Meyer T.E."/>
            <person name="Kyndt J.A."/>
        </authorList>
    </citation>
    <scope>NUCLEOTIDE SEQUENCE [LARGE SCALE GENOMIC DNA]</scope>
    <source>
        <strain evidence="2">DSM 18266</strain>
    </source>
</reference>
<evidence type="ECO:0000313" key="2">
    <source>
        <dbReference type="Proteomes" id="UP000471640"/>
    </source>
</evidence>
<protein>
    <recommendedName>
        <fullName evidence="3">Caspase family protein</fullName>
    </recommendedName>
</protein>
<sequence length="257" mass="28867">MMRNTTKLSILGLVGVTGLLPLQATLADCSGRCAAWEAVGEYNGTNPDLPKTVPEGEKFESALYKHSSTWINDFAWRDNSAWERDFRDQTLGGSDDAYGDDVDLLLFAGHGNSSGFYFGVNQDDLQVHYNDAILGDKDLEWLIVDACQVLKNDSGKWNRWGWPVFEGLHYILSYSTNTFDKDSRGEDFLKYAMKYGWRVKSAWVKATILSENGTTAAYMRADNGTTDTYNDHLWGFGFTSADPDNPTTLYYSSWSTN</sequence>
<dbReference type="EMBL" id="JAAIJR010000023">
    <property type="protein sequence ID" value="NEX20190.1"/>
    <property type="molecule type" value="Genomic_DNA"/>
</dbReference>
<dbReference type="AlphaFoldDB" id="A0A6P1DRM1"/>
<name>A0A6P1DRM1_9GAMM</name>
<reference evidence="1 2" key="2">
    <citation type="submission" date="2020-02" db="EMBL/GenBank/DDBJ databases">
        <title>Genome sequences of Thiorhodococcus mannitoliphagus and Thiorhodococcus minor, purple sulfur photosynthetic bacteria in the gammaproteobacterial family, Chromatiaceae.</title>
        <authorList>
            <person name="Aviles F.A."/>
            <person name="Meyer T.E."/>
            <person name="Kyndt J.A."/>
        </authorList>
    </citation>
    <scope>NUCLEOTIDE SEQUENCE [LARGE SCALE GENOMIC DNA]</scope>
    <source>
        <strain evidence="1 2">DSM 18266</strain>
    </source>
</reference>
<dbReference type="RefSeq" id="WP_164653289.1">
    <property type="nucleotide sequence ID" value="NZ_JAAIJR010000023.1"/>
</dbReference>
<proteinExistence type="predicted"/>
<accession>A0A6P1DRM1</accession>
<evidence type="ECO:0000313" key="1">
    <source>
        <dbReference type="EMBL" id="NEX20190.1"/>
    </source>
</evidence>